<dbReference type="InterPro" id="IPR002125">
    <property type="entry name" value="CMP_dCMP_dom"/>
</dbReference>
<accession>A0A9P1M1M5</accession>
<dbReference type="Pfam" id="PF00383">
    <property type="entry name" value="dCMP_cyt_deam_1"/>
    <property type="match status" value="1"/>
</dbReference>
<dbReference type="EMBL" id="CAMXCT030006720">
    <property type="protein sequence ID" value="CAL4806218.1"/>
    <property type="molecule type" value="Genomic_DNA"/>
</dbReference>
<dbReference type="PROSITE" id="PS51257">
    <property type="entry name" value="PROKAR_LIPOPROTEIN"/>
    <property type="match status" value="1"/>
</dbReference>
<dbReference type="EMBL" id="CAMXCT020006720">
    <property type="protein sequence ID" value="CAL1172281.1"/>
    <property type="molecule type" value="Genomic_DNA"/>
</dbReference>
<feature type="signal peptide" evidence="4">
    <location>
        <begin position="1"/>
        <end position="16"/>
    </location>
</feature>
<feature type="region of interest" description="Disordered" evidence="3">
    <location>
        <begin position="74"/>
        <end position="106"/>
    </location>
</feature>
<evidence type="ECO:0000259" key="5">
    <source>
        <dbReference type="Pfam" id="PF00383"/>
    </source>
</evidence>
<dbReference type="Proteomes" id="UP001152797">
    <property type="component" value="Unassembled WGS sequence"/>
</dbReference>
<reference evidence="7 8" key="2">
    <citation type="submission" date="2024-05" db="EMBL/GenBank/DDBJ databases">
        <authorList>
            <person name="Chen Y."/>
            <person name="Shah S."/>
            <person name="Dougan E. K."/>
            <person name="Thang M."/>
            <person name="Chan C."/>
        </authorList>
    </citation>
    <scope>NUCLEOTIDE SEQUENCE [LARGE SCALE GENOMIC DNA]</scope>
</reference>
<keyword evidence="1" id="KW-0479">Metal-binding</keyword>
<dbReference type="AlphaFoldDB" id="A0A9P1M1M5"/>
<gene>
    <name evidence="6" type="ORF">C1SCF055_LOCUS43436</name>
</gene>
<feature type="chain" id="PRO_5043273212" evidence="4">
    <location>
        <begin position="17"/>
        <end position="433"/>
    </location>
</feature>
<dbReference type="OrthoDB" id="6710946at2759"/>
<evidence type="ECO:0000256" key="4">
    <source>
        <dbReference type="SAM" id="SignalP"/>
    </source>
</evidence>
<feature type="domain" description="CMP/dCMP-type deaminase" evidence="5">
    <location>
        <begin position="281"/>
        <end position="338"/>
    </location>
</feature>
<comment type="caution">
    <text evidence="6">The sequence shown here is derived from an EMBL/GenBank/DDBJ whole genome shotgun (WGS) entry which is preliminary data.</text>
</comment>
<proteinExistence type="predicted"/>
<dbReference type="GO" id="GO:0016787">
    <property type="term" value="F:hydrolase activity"/>
    <property type="evidence" value="ECO:0007669"/>
    <property type="project" value="InterPro"/>
</dbReference>
<keyword evidence="8" id="KW-1185">Reference proteome</keyword>
<dbReference type="PROSITE" id="PS00903">
    <property type="entry name" value="CYT_DCMP_DEAMINASES_1"/>
    <property type="match status" value="1"/>
</dbReference>
<name>A0A9P1M1M5_9DINO</name>
<dbReference type="Gene3D" id="3.40.140.10">
    <property type="entry name" value="Cytidine Deaminase, domain 2"/>
    <property type="match status" value="1"/>
</dbReference>
<evidence type="ECO:0000256" key="3">
    <source>
        <dbReference type="SAM" id="MobiDB-lite"/>
    </source>
</evidence>
<organism evidence="6">
    <name type="scientific">Cladocopium goreaui</name>
    <dbReference type="NCBI Taxonomy" id="2562237"/>
    <lineage>
        <taxon>Eukaryota</taxon>
        <taxon>Sar</taxon>
        <taxon>Alveolata</taxon>
        <taxon>Dinophyceae</taxon>
        <taxon>Suessiales</taxon>
        <taxon>Symbiodiniaceae</taxon>
        <taxon>Cladocopium</taxon>
    </lineage>
</organism>
<dbReference type="InterPro" id="IPR016193">
    <property type="entry name" value="Cytidine_deaminase-like"/>
</dbReference>
<dbReference type="SUPFAM" id="SSF53927">
    <property type="entry name" value="Cytidine deaminase-like"/>
    <property type="match status" value="1"/>
</dbReference>
<evidence type="ECO:0000313" key="8">
    <source>
        <dbReference type="Proteomes" id="UP001152797"/>
    </source>
</evidence>
<evidence type="ECO:0000256" key="1">
    <source>
        <dbReference type="ARBA" id="ARBA00022723"/>
    </source>
</evidence>
<keyword evidence="4" id="KW-0732">Signal</keyword>
<evidence type="ECO:0000313" key="6">
    <source>
        <dbReference type="EMBL" id="CAI4018906.1"/>
    </source>
</evidence>
<dbReference type="GO" id="GO:0008270">
    <property type="term" value="F:zinc ion binding"/>
    <property type="evidence" value="ECO:0007669"/>
    <property type="project" value="InterPro"/>
</dbReference>
<evidence type="ECO:0000313" key="7">
    <source>
        <dbReference type="EMBL" id="CAL4806218.1"/>
    </source>
</evidence>
<dbReference type="InterPro" id="IPR016192">
    <property type="entry name" value="APOBEC/CMP_deaminase_Zn-bd"/>
</dbReference>
<keyword evidence="2" id="KW-0862">Zinc</keyword>
<protein>
    <submittedName>
        <fullName evidence="7">CMP/dCMP-type deaminase domain-containing protein</fullName>
    </submittedName>
</protein>
<reference evidence="6" key="1">
    <citation type="submission" date="2022-10" db="EMBL/GenBank/DDBJ databases">
        <authorList>
            <person name="Chen Y."/>
            <person name="Dougan E. K."/>
            <person name="Chan C."/>
            <person name="Rhodes N."/>
            <person name="Thang M."/>
        </authorList>
    </citation>
    <scope>NUCLEOTIDE SEQUENCE</scope>
</reference>
<sequence>MRRAAALAALAALVVAAGCTGPCFPIFSNDAMAFPGLCRVENASSPGRTALVVVHPLPNRQAPCRLEQAPARRWRRPLPPPGRQAGFGSPHVARNRPDRLLPGSTADEARPCAHARRALERKKDFAEWKKCHASFSPRARFLLNCYVLLQRGKAFGCPKVCSEGTLCYAKAARTGQLGQHTWISPKGVTSRCATGPVTWRDEGPEHRGFGTFGWEWQDRWSLEENLMNLVLVNGLNCVRFNGFTGGHCSAVLVRPKMSDDGELQSLEVVGRGINLPSNVPRDLGPRRRNEIHAEVQVLARCARFGTRTAGCWMCIQMFPCWECCKALIAAGVTRVIFECPKRAENQMQATRMWGRSILAAQAAGMEWTAIPKDPERKEYVYQLWEDYKESKGLTRADVKALGRQRTSAAPATAVTKKGLPLVRLPCRGQVLQN</sequence>
<evidence type="ECO:0000256" key="2">
    <source>
        <dbReference type="ARBA" id="ARBA00022833"/>
    </source>
</evidence>
<dbReference type="EMBL" id="CAMXCT010006720">
    <property type="protein sequence ID" value="CAI4018906.1"/>
    <property type="molecule type" value="Genomic_DNA"/>
</dbReference>